<dbReference type="InterPro" id="IPR005518">
    <property type="entry name" value="Remorin_N"/>
</dbReference>
<sequence length="194" mass="21523">MGEEDLHKVEVAVEEAAEEASHPPPAPAEPAKDLAEEKSVIVSSAEEKPDESNALAVVDERVADLPSTGKGSGDAVLARIETEKNMSLIKAWEESEKAKVENRAIKKMASITAWENSKKATIEAELRKIEEELEKKKAEYAEKMRNKIALTHKEAEEKRAMAEAKRCQDIVKAEDMAAKYRETGFSQKKMLGLF</sequence>
<evidence type="ECO:0000256" key="3">
    <source>
        <dbReference type="SAM" id="MobiDB-lite"/>
    </source>
</evidence>
<dbReference type="Pfam" id="PF03763">
    <property type="entry name" value="Remorin_C"/>
    <property type="match status" value="1"/>
</dbReference>
<dbReference type="PANTHER" id="PTHR31775">
    <property type="entry name" value="OS02G0117200 PROTEIN"/>
    <property type="match status" value="1"/>
</dbReference>
<reference evidence="6 7" key="1">
    <citation type="journal article" date="2022" name="Nat. Plants">
        <title>Genomes of leafy and leafless Platanthera orchids illuminate the evolution of mycoheterotrophy.</title>
        <authorList>
            <person name="Li M.H."/>
            <person name="Liu K.W."/>
            <person name="Li Z."/>
            <person name="Lu H.C."/>
            <person name="Ye Q.L."/>
            <person name="Zhang D."/>
            <person name="Wang J.Y."/>
            <person name="Li Y.F."/>
            <person name="Zhong Z.M."/>
            <person name="Liu X."/>
            <person name="Yu X."/>
            <person name="Liu D.K."/>
            <person name="Tu X.D."/>
            <person name="Liu B."/>
            <person name="Hao Y."/>
            <person name="Liao X.Y."/>
            <person name="Jiang Y.T."/>
            <person name="Sun W.H."/>
            <person name="Chen J."/>
            <person name="Chen Y.Q."/>
            <person name="Ai Y."/>
            <person name="Zhai J.W."/>
            <person name="Wu S.S."/>
            <person name="Zhou Z."/>
            <person name="Hsiao Y.Y."/>
            <person name="Wu W.L."/>
            <person name="Chen Y.Y."/>
            <person name="Lin Y.F."/>
            <person name="Hsu J.L."/>
            <person name="Li C.Y."/>
            <person name="Wang Z.W."/>
            <person name="Zhao X."/>
            <person name="Zhong W.Y."/>
            <person name="Ma X.K."/>
            <person name="Ma L."/>
            <person name="Huang J."/>
            <person name="Chen G.Z."/>
            <person name="Huang M.Z."/>
            <person name="Huang L."/>
            <person name="Peng D.H."/>
            <person name="Luo Y.B."/>
            <person name="Zou S.Q."/>
            <person name="Chen S.P."/>
            <person name="Lan S."/>
            <person name="Tsai W.C."/>
            <person name="Van de Peer Y."/>
            <person name="Liu Z.J."/>
        </authorList>
    </citation>
    <scope>NUCLEOTIDE SEQUENCE [LARGE SCALE GENOMIC DNA]</scope>
    <source>
        <strain evidence="6">Lor288</strain>
    </source>
</reference>
<dbReference type="Pfam" id="PF03766">
    <property type="entry name" value="Remorin_N"/>
    <property type="match status" value="1"/>
</dbReference>
<gene>
    <name evidence="6" type="ORF">KSP40_PGU022182</name>
</gene>
<comment type="similarity">
    <text evidence="1">Belongs to the remorin family.</text>
</comment>
<evidence type="ECO:0000256" key="2">
    <source>
        <dbReference type="SAM" id="Coils"/>
    </source>
</evidence>
<evidence type="ECO:0000256" key="1">
    <source>
        <dbReference type="ARBA" id="ARBA00005711"/>
    </source>
</evidence>
<keyword evidence="7" id="KW-1185">Reference proteome</keyword>
<dbReference type="EMBL" id="JBBWWR010000005">
    <property type="protein sequence ID" value="KAK8967143.1"/>
    <property type="molecule type" value="Genomic_DNA"/>
</dbReference>
<dbReference type="InterPro" id="IPR005516">
    <property type="entry name" value="Remorin_C"/>
</dbReference>
<feature type="domain" description="Remorin N-terminal" evidence="5">
    <location>
        <begin position="31"/>
        <end position="80"/>
    </location>
</feature>
<feature type="coiled-coil region" evidence="2">
    <location>
        <begin position="119"/>
        <end position="150"/>
    </location>
</feature>
<feature type="domain" description="Remorin C-terminal" evidence="4">
    <location>
        <begin position="84"/>
        <end position="187"/>
    </location>
</feature>
<comment type="caution">
    <text evidence="6">The sequence shown here is derived from an EMBL/GenBank/DDBJ whole genome shotgun (WGS) entry which is preliminary data.</text>
</comment>
<evidence type="ECO:0000259" key="5">
    <source>
        <dbReference type="Pfam" id="PF03766"/>
    </source>
</evidence>
<protein>
    <recommendedName>
        <fullName evidence="8">Remorin</fullName>
    </recommendedName>
</protein>
<accession>A0ABR2MT77</accession>
<evidence type="ECO:0000313" key="7">
    <source>
        <dbReference type="Proteomes" id="UP001412067"/>
    </source>
</evidence>
<evidence type="ECO:0008006" key="8">
    <source>
        <dbReference type="Google" id="ProtNLM"/>
    </source>
</evidence>
<organism evidence="6 7">
    <name type="scientific">Platanthera guangdongensis</name>
    <dbReference type="NCBI Taxonomy" id="2320717"/>
    <lineage>
        <taxon>Eukaryota</taxon>
        <taxon>Viridiplantae</taxon>
        <taxon>Streptophyta</taxon>
        <taxon>Embryophyta</taxon>
        <taxon>Tracheophyta</taxon>
        <taxon>Spermatophyta</taxon>
        <taxon>Magnoliopsida</taxon>
        <taxon>Liliopsida</taxon>
        <taxon>Asparagales</taxon>
        <taxon>Orchidaceae</taxon>
        <taxon>Orchidoideae</taxon>
        <taxon>Orchideae</taxon>
        <taxon>Orchidinae</taxon>
        <taxon>Platanthera</taxon>
    </lineage>
</organism>
<name>A0ABR2MT77_9ASPA</name>
<dbReference type="PANTHER" id="PTHR31775:SF5">
    <property type="entry name" value="REMORIN 1.4"/>
    <property type="match status" value="1"/>
</dbReference>
<dbReference type="Proteomes" id="UP001412067">
    <property type="component" value="Unassembled WGS sequence"/>
</dbReference>
<keyword evidence="2" id="KW-0175">Coiled coil</keyword>
<evidence type="ECO:0000313" key="6">
    <source>
        <dbReference type="EMBL" id="KAK8967143.1"/>
    </source>
</evidence>
<proteinExistence type="inferred from homology"/>
<feature type="region of interest" description="Disordered" evidence="3">
    <location>
        <begin position="1"/>
        <end position="55"/>
    </location>
</feature>
<evidence type="ECO:0000259" key="4">
    <source>
        <dbReference type="Pfam" id="PF03763"/>
    </source>
</evidence>
<feature type="compositionally biased region" description="Basic and acidic residues" evidence="3">
    <location>
        <begin position="1"/>
        <end position="11"/>
    </location>
</feature>
<feature type="compositionally biased region" description="Basic and acidic residues" evidence="3">
    <location>
        <begin position="30"/>
        <end position="51"/>
    </location>
</feature>